<dbReference type="SUPFAM" id="SSF46785">
    <property type="entry name" value="Winged helix' DNA-binding domain"/>
    <property type="match status" value="1"/>
</dbReference>
<dbReference type="GO" id="GO:0003700">
    <property type="term" value="F:DNA-binding transcription factor activity"/>
    <property type="evidence" value="ECO:0007669"/>
    <property type="project" value="InterPro"/>
</dbReference>
<dbReference type="STRING" id="1300344.I598_2302"/>
<dbReference type="OrthoDB" id="7989071at2"/>
<keyword evidence="1" id="KW-0805">Transcription regulation</keyword>
<dbReference type="PATRIC" id="fig|1300344.3.peg.2310"/>
<dbReference type="Gene3D" id="1.10.10.10">
    <property type="entry name" value="Winged helix-like DNA-binding domain superfamily/Winged helix DNA-binding domain"/>
    <property type="match status" value="1"/>
</dbReference>
<protein>
    <submittedName>
        <fullName evidence="5">HTH-type transcriptional regulator LutR</fullName>
    </submittedName>
</protein>
<dbReference type="InterPro" id="IPR008920">
    <property type="entry name" value="TF_FadR/GntR_C"/>
</dbReference>
<evidence type="ECO:0000256" key="2">
    <source>
        <dbReference type="ARBA" id="ARBA00023125"/>
    </source>
</evidence>
<organism evidence="5 6">
    <name type="scientific">Isoptericola dokdonensis DS-3</name>
    <dbReference type="NCBI Taxonomy" id="1300344"/>
    <lineage>
        <taxon>Bacteria</taxon>
        <taxon>Bacillati</taxon>
        <taxon>Actinomycetota</taxon>
        <taxon>Actinomycetes</taxon>
        <taxon>Micrococcales</taxon>
        <taxon>Promicromonosporaceae</taxon>
        <taxon>Isoptericola</taxon>
    </lineage>
</organism>
<dbReference type="CDD" id="cd07377">
    <property type="entry name" value="WHTH_GntR"/>
    <property type="match status" value="1"/>
</dbReference>
<dbReference type="SMART" id="SM00895">
    <property type="entry name" value="FCD"/>
    <property type="match status" value="1"/>
</dbReference>
<dbReference type="PRINTS" id="PR00035">
    <property type="entry name" value="HTHGNTR"/>
</dbReference>
<feature type="domain" description="HTH gntR-type" evidence="4">
    <location>
        <begin position="13"/>
        <end position="81"/>
    </location>
</feature>
<dbReference type="Pfam" id="PF07729">
    <property type="entry name" value="FCD"/>
    <property type="match status" value="1"/>
</dbReference>
<dbReference type="PANTHER" id="PTHR43537:SF5">
    <property type="entry name" value="UXU OPERON TRANSCRIPTIONAL REGULATOR"/>
    <property type="match status" value="1"/>
</dbReference>
<dbReference type="SMART" id="SM00345">
    <property type="entry name" value="HTH_GNTR"/>
    <property type="match status" value="1"/>
</dbReference>
<dbReference type="Pfam" id="PF00392">
    <property type="entry name" value="GntR"/>
    <property type="match status" value="1"/>
</dbReference>
<dbReference type="EMBL" id="CP014209">
    <property type="protein sequence ID" value="ANC31842.1"/>
    <property type="molecule type" value="Genomic_DNA"/>
</dbReference>
<dbReference type="KEGG" id="ido:I598_2302"/>
<dbReference type="AlphaFoldDB" id="A0A161HRD3"/>
<dbReference type="Proteomes" id="UP000076794">
    <property type="component" value="Chromosome"/>
</dbReference>
<evidence type="ECO:0000256" key="3">
    <source>
        <dbReference type="ARBA" id="ARBA00023163"/>
    </source>
</evidence>
<evidence type="ECO:0000313" key="5">
    <source>
        <dbReference type="EMBL" id="ANC31842.1"/>
    </source>
</evidence>
<dbReference type="GO" id="GO:0003677">
    <property type="term" value="F:DNA binding"/>
    <property type="evidence" value="ECO:0007669"/>
    <property type="project" value="UniProtKB-KW"/>
</dbReference>
<dbReference type="RefSeq" id="WP_068203064.1">
    <property type="nucleotide sequence ID" value="NZ_CP014209.1"/>
</dbReference>
<keyword evidence="6" id="KW-1185">Reference proteome</keyword>
<accession>A0A161HRD3</accession>
<reference evidence="5 6" key="1">
    <citation type="submission" date="2016-01" db="EMBL/GenBank/DDBJ databases">
        <title>Complete genome sequence of a soil Actinobacterium, Isoptericola dokdonensis DS-3.</title>
        <authorList>
            <person name="Kwon S.-K."/>
            <person name="Kim J.F."/>
        </authorList>
    </citation>
    <scope>NUCLEOTIDE SEQUENCE [LARGE SCALE GENOMIC DNA]</scope>
    <source>
        <strain evidence="5 6">DS-3</strain>
    </source>
</reference>
<keyword evidence="2" id="KW-0238">DNA-binding</keyword>
<name>A0A161HRD3_9MICO</name>
<dbReference type="PANTHER" id="PTHR43537">
    <property type="entry name" value="TRANSCRIPTIONAL REGULATOR, GNTR FAMILY"/>
    <property type="match status" value="1"/>
</dbReference>
<dbReference type="InterPro" id="IPR000524">
    <property type="entry name" value="Tscrpt_reg_HTH_GntR"/>
</dbReference>
<gene>
    <name evidence="5" type="primary">lutR_2</name>
    <name evidence="5" type="ORF">I598_2302</name>
</gene>
<dbReference type="InterPro" id="IPR011711">
    <property type="entry name" value="GntR_C"/>
</dbReference>
<evidence type="ECO:0000256" key="1">
    <source>
        <dbReference type="ARBA" id="ARBA00023015"/>
    </source>
</evidence>
<sequence length="237" mass="25705">MTDPLTAPPPARQTLAVTLAARLERMIATGELGPGQRLPAERDLARDLDVSRTTLREALQKLDEKGLVERRQGRGTTVVERPVEALQILGLHQPADALGAAAELRALVEPSVAALAATRATRANRLQLADVLARTTDDLTARQSLERDTEFHLLLAHATSNPLVTALHGLMTEWTLPQRLRSHATPESRATSLRGHREIYAAIEARDADAAQDAMRRHLDDVTTTGPRTDVGVEAVG</sequence>
<dbReference type="InterPro" id="IPR036390">
    <property type="entry name" value="WH_DNA-bd_sf"/>
</dbReference>
<evidence type="ECO:0000259" key="4">
    <source>
        <dbReference type="PROSITE" id="PS50949"/>
    </source>
</evidence>
<dbReference type="SUPFAM" id="SSF48008">
    <property type="entry name" value="GntR ligand-binding domain-like"/>
    <property type="match status" value="1"/>
</dbReference>
<evidence type="ECO:0000313" key="6">
    <source>
        <dbReference type="Proteomes" id="UP000076794"/>
    </source>
</evidence>
<dbReference type="InterPro" id="IPR036388">
    <property type="entry name" value="WH-like_DNA-bd_sf"/>
</dbReference>
<dbReference type="PROSITE" id="PS50949">
    <property type="entry name" value="HTH_GNTR"/>
    <property type="match status" value="1"/>
</dbReference>
<keyword evidence="3" id="KW-0804">Transcription</keyword>
<proteinExistence type="predicted"/>
<dbReference type="Gene3D" id="1.20.120.530">
    <property type="entry name" value="GntR ligand-binding domain-like"/>
    <property type="match status" value="1"/>
</dbReference>